<evidence type="ECO:0000313" key="3">
    <source>
        <dbReference type="Proteomes" id="UP000284842"/>
    </source>
</evidence>
<reference evidence="2 3" key="1">
    <citation type="journal article" date="2018" name="Evol. Lett.">
        <title>Horizontal gene cluster transfer increased hallucinogenic mushroom diversity.</title>
        <authorList>
            <person name="Reynolds H.T."/>
            <person name="Vijayakumar V."/>
            <person name="Gluck-Thaler E."/>
            <person name="Korotkin H.B."/>
            <person name="Matheny P.B."/>
            <person name="Slot J.C."/>
        </authorList>
    </citation>
    <scope>NUCLEOTIDE SEQUENCE [LARGE SCALE GENOMIC DNA]</scope>
    <source>
        <strain evidence="2 3">2629</strain>
    </source>
</reference>
<keyword evidence="3" id="KW-1185">Reference proteome</keyword>
<dbReference type="EMBL" id="NHTK01005934">
    <property type="protein sequence ID" value="PPQ70939.1"/>
    <property type="molecule type" value="Genomic_DNA"/>
</dbReference>
<name>A0A409VXG2_9AGAR</name>
<feature type="compositionally biased region" description="Polar residues" evidence="1">
    <location>
        <begin position="16"/>
        <end position="26"/>
    </location>
</feature>
<sequence>MDWQEHITSGAEVARRSSTLPPNALSNEDRSLTVIQEERTLDTRVSPPTDPHGPSTIAHTESEDTPHLDDNPNGTPARGDRRVRFMVDPIQNANSGSLPITVDPSVNTGSESGNHNEGHGEENDTSSDIDPSDNEPMQSPGQAHRRSHSNSVDSTSSSARSTTPSIPSEHIIILMDPQNARLTFQAYSINAQVQMYGLHTTNSITGIDEVQYVHGVRVALPDVGNVIPQVQIFNVSINVIFNGTV</sequence>
<evidence type="ECO:0000256" key="1">
    <source>
        <dbReference type="SAM" id="MobiDB-lite"/>
    </source>
</evidence>
<protein>
    <submittedName>
        <fullName evidence="2">Uncharacterized protein</fullName>
    </submittedName>
</protein>
<feature type="compositionally biased region" description="Polar residues" evidence="1">
    <location>
        <begin position="91"/>
        <end position="108"/>
    </location>
</feature>
<comment type="caution">
    <text evidence="2">The sequence shown here is derived from an EMBL/GenBank/DDBJ whole genome shotgun (WGS) entry which is preliminary data.</text>
</comment>
<feature type="compositionally biased region" description="Acidic residues" evidence="1">
    <location>
        <begin position="123"/>
        <end position="133"/>
    </location>
</feature>
<accession>A0A409VXG2</accession>
<feature type="compositionally biased region" description="Low complexity" evidence="1">
    <location>
        <begin position="149"/>
        <end position="164"/>
    </location>
</feature>
<feature type="region of interest" description="Disordered" evidence="1">
    <location>
        <begin position="1"/>
        <end position="164"/>
    </location>
</feature>
<feature type="compositionally biased region" description="Basic and acidic residues" evidence="1">
    <location>
        <begin position="60"/>
        <end position="70"/>
    </location>
</feature>
<dbReference type="InParanoid" id="A0A409VXG2"/>
<gene>
    <name evidence="2" type="ORF">CVT24_009967</name>
</gene>
<dbReference type="Proteomes" id="UP000284842">
    <property type="component" value="Unassembled WGS sequence"/>
</dbReference>
<organism evidence="2 3">
    <name type="scientific">Panaeolus cyanescens</name>
    <dbReference type="NCBI Taxonomy" id="181874"/>
    <lineage>
        <taxon>Eukaryota</taxon>
        <taxon>Fungi</taxon>
        <taxon>Dikarya</taxon>
        <taxon>Basidiomycota</taxon>
        <taxon>Agaricomycotina</taxon>
        <taxon>Agaricomycetes</taxon>
        <taxon>Agaricomycetidae</taxon>
        <taxon>Agaricales</taxon>
        <taxon>Agaricineae</taxon>
        <taxon>Galeropsidaceae</taxon>
        <taxon>Panaeolus</taxon>
    </lineage>
</organism>
<proteinExistence type="predicted"/>
<dbReference type="AlphaFoldDB" id="A0A409VXG2"/>
<feature type="compositionally biased region" description="Basic and acidic residues" evidence="1">
    <location>
        <begin position="27"/>
        <end position="42"/>
    </location>
</feature>
<evidence type="ECO:0000313" key="2">
    <source>
        <dbReference type="EMBL" id="PPQ70939.1"/>
    </source>
</evidence>